<keyword evidence="2" id="KW-1185">Reference proteome</keyword>
<comment type="caution">
    <text evidence="1">The sequence shown here is derived from an EMBL/GenBank/DDBJ whole genome shotgun (WGS) entry which is preliminary data.</text>
</comment>
<evidence type="ECO:0008006" key="3">
    <source>
        <dbReference type="Google" id="ProtNLM"/>
    </source>
</evidence>
<sequence>MTDKFLKTRVPEALYSTLLAEAGTAGKRLNTHVRELLQQHAQAVSTAEALARIEASISARQAAPQPGALDHDSARQLAEVRLLLRELCMQSNAQIVSRVAHQLAAQVPQNRS</sequence>
<dbReference type="RefSeq" id="WP_233392673.1">
    <property type="nucleotide sequence ID" value="NZ_JAJTWT010000005.1"/>
</dbReference>
<dbReference type="EMBL" id="JAJTWT010000005">
    <property type="protein sequence ID" value="MCE4538231.1"/>
    <property type="molecule type" value="Genomic_DNA"/>
</dbReference>
<evidence type="ECO:0000313" key="2">
    <source>
        <dbReference type="Proteomes" id="UP001201463"/>
    </source>
</evidence>
<proteinExistence type="predicted"/>
<dbReference type="Proteomes" id="UP001201463">
    <property type="component" value="Unassembled WGS sequence"/>
</dbReference>
<protein>
    <recommendedName>
        <fullName evidence="3">Arc-like DNA binding domain-containing protein</fullName>
    </recommendedName>
</protein>
<name>A0ABS8XHA9_9BURK</name>
<accession>A0ABS8XHA9</accession>
<evidence type="ECO:0000313" key="1">
    <source>
        <dbReference type="EMBL" id="MCE4538231.1"/>
    </source>
</evidence>
<organism evidence="1 2">
    <name type="scientific">Pelomonas caseinilytica</name>
    <dbReference type="NCBI Taxonomy" id="2906763"/>
    <lineage>
        <taxon>Bacteria</taxon>
        <taxon>Pseudomonadati</taxon>
        <taxon>Pseudomonadota</taxon>
        <taxon>Betaproteobacteria</taxon>
        <taxon>Burkholderiales</taxon>
        <taxon>Sphaerotilaceae</taxon>
        <taxon>Roseateles</taxon>
    </lineage>
</organism>
<gene>
    <name evidence="1" type="ORF">LXT12_13315</name>
</gene>
<reference evidence="1 2" key="1">
    <citation type="submission" date="2021-12" db="EMBL/GenBank/DDBJ databases">
        <title>Genome seq of p7.</title>
        <authorList>
            <person name="Seo T."/>
        </authorList>
    </citation>
    <scope>NUCLEOTIDE SEQUENCE [LARGE SCALE GENOMIC DNA]</scope>
    <source>
        <strain evidence="1 2">P7</strain>
    </source>
</reference>